<gene>
    <name evidence="3" type="ORF">MANT1106_LOCUS2040</name>
</gene>
<feature type="region of interest" description="Disordered" evidence="1">
    <location>
        <begin position="1"/>
        <end position="36"/>
    </location>
</feature>
<evidence type="ECO:0000313" key="3">
    <source>
        <dbReference type="EMBL" id="CAD8699358.1"/>
    </source>
</evidence>
<keyword evidence="2" id="KW-0812">Transmembrane</keyword>
<evidence type="ECO:0000256" key="1">
    <source>
        <dbReference type="SAM" id="MobiDB-lite"/>
    </source>
</evidence>
<dbReference type="InterPro" id="IPR027417">
    <property type="entry name" value="P-loop_NTPase"/>
</dbReference>
<sequence length="414" mass="45432">MSALRQRKQSSSPAPPSTMTRADAGAGNTVQKGKKNHVPSWKDWLPILALAGVAAMVLAGSYMRYGPNVLFGQGWRDLRMTSAQWQAHLTSHTGGSGGRALVFIGGPHRGGTTYIWRNFKLHPEVSGFGDAFETGSDNSEGIFMQDVYTKMGIGQEFMEFMKPETARSGVKQTGLGRYALGPEADVHWTETHEKVTEHSQARLLNRFGGYWNISKSVLVEKSPPNAILSRFFQATYNLGNKGRWTDTPDDGFGGGTSVARFIFVSRHPIANALAQQALEEVKFVHVQALVENWVALHEYMRQDADRLQFVEWVTLEGFVDNQATELAKLWKLAGLGGGDVTGLEDTAAKLVAASAEQPKADFNKKYRDGWCGAVASRESARMAADAIVERFSDRVAALGLPYDLDWCKGWSAPA</sequence>
<feature type="transmembrane region" description="Helical" evidence="2">
    <location>
        <begin position="44"/>
        <end position="63"/>
    </location>
</feature>
<protein>
    <recommendedName>
        <fullName evidence="4">Sulfotransferase</fullName>
    </recommendedName>
</protein>
<keyword evidence="2" id="KW-1133">Transmembrane helix</keyword>
<evidence type="ECO:0008006" key="4">
    <source>
        <dbReference type="Google" id="ProtNLM"/>
    </source>
</evidence>
<dbReference type="EMBL" id="HBFC01003793">
    <property type="protein sequence ID" value="CAD8699358.1"/>
    <property type="molecule type" value="Transcribed_RNA"/>
</dbReference>
<feature type="compositionally biased region" description="Polar residues" evidence="1">
    <location>
        <begin position="9"/>
        <end position="20"/>
    </location>
</feature>
<proteinExistence type="predicted"/>
<dbReference type="AlphaFoldDB" id="A0A7S0X2S3"/>
<name>A0A7S0X2S3_9CHLO</name>
<organism evidence="3">
    <name type="scientific">Mantoniella antarctica</name>
    <dbReference type="NCBI Taxonomy" id="81844"/>
    <lineage>
        <taxon>Eukaryota</taxon>
        <taxon>Viridiplantae</taxon>
        <taxon>Chlorophyta</taxon>
        <taxon>Mamiellophyceae</taxon>
        <taxon>Mamiellales</taxon>
        <taxon>Mamiellaceae</taxon>
        <taxon>Mantoniella</taxon>
    </lineage>
</organism>
<dbReference type="Gene3D" id="3.40.50.300">
    <property type="entry name" value="P-loop containing nucleotide triphosphate hydrolases"/>
    <property type="match status" value="1"/>
</dbReference>
<reference evidence="3" key="1">
    <citation type="submission" date="2021-01" db="EMBL/GenBank/DDBJ databases">
        <authorList>
            <person name="Corre E."/>
            <person name="Pelletier E."/>
            <person name="Niang G."/>
            <person name="Scheremetjew M."/>
            <person name="Finn R."/>
            <person name="Kale V."/>
            <person name="Holt S."/>
            <person name="Cochrane G."/>
            <person name="Meng A."/>
            <person name="Brown T."/>
            <person name="Cohen L."/>
        </authorList>
    </citation>
    <scope>NUCLEOTIDE SEQUENCE</scope>
    <source>
        <strain evidence="3">SL-175</strain>
    </source>
</reference>
<evidence type="ECO:0000256" key="2">
    <source>
        <dbReference type="SAM" id="Phobius"/>
    </source>
</evidence>
<keyword evidence="2" id="KW-0472">Membrane</keyword>
<dbReference type="SUPFAM" id="SSF52540">
    <property type="entry name" value="P-loop containing nucleoside triphosphate hydrolases"/>
    <property type="match status" value="1"/>
</dbReference>
<accession>A0A7S0X2S3</accession>